<feature type="compositionally biased region" description="Basic and acidic residues" evidence="1">
    <location>
        <begin position="260"/>
        <end position="275"/>
    </location>
</feature>
<feature type="region of interest" description="Disordered" evidence="1">
    <location>
        <begin position="258"/>
        <end position="282"/>
    </location>
</feature>
<evidence type="ECO:0000256" key="1">
    <source>
        <dbReference type="SAM" id="MobiDB-lite"/>
    </source>
</evidence>
<keyword evidence="3" id="KW-1185">Reference proteome</keyword>
<dbReference type="EMBL" id="JBEFKJ010000039">
    <property type="protein sequence ID" value="KAL2037607.1"/>
    <property type="molecule type" value="Genomic_DNA"/>
</dbReference>
<organism evidence="2 3">
    <name type="scientific">Stereocaulon virgatum</name>
    <dbReference type="NCBI Taxonomy" id="373712"/>
    <lineage>
        <taxon>Eukaryota</taxon>
        <taxon>Fungi</taxon>
        <taxon>Dikarya</taxon>
        <taxon>Ascomycota</taxon>
        <taxon>Pezizomycotina</taxon>
        <taxon>Lecanoromycetes</taxon>
        <taxon>OSLEUM clade</taxon>
        <taxon>Lecanoromycetidae</taxon>
        <taxon>Lecanorales</taxon>
        <taxon>Lecanorineae</taxon>
        <taxon>Stereocaulaceae</taxon>
        <taxon>Stereocaulon</taxon>
    </lineage>
</organism>
<accession>A0ABR3ZZU3</accession>
<dbReference type="InterPro" id="IPR036389">
    <property type="entry name" value="RNase_III_sf"/>
</dbReference>
<comment type="caution">
    <text evidence="2">The sequence shown here is derived from an EMBL/GenBank/DDBJ whole genome shotgun (WGS) entry which is preliminary data.</text>
</comment>
<name>A0ABR3ZZU3_9LECA</name>
<reference evidence="2 3" key="1">
    <citation type="submission" date="2024-09" db="EMBL/GenBank/DDBJ databases">
        <title>Rethinking Asexuality: The Enigmatic Case of Functional Sexual Genes in Lepraria (Stereocaulaceae).</title>
        <authorList>
            <person name="Doellman M."/>
            <person name="Sun Y."/>
            <person name="Barcenas-Pena A."/>
            <person name="Lumbsch H.T."/>
            <person name="Grewe F."/>
        </authorList>
    </citation>
    <scope>NUCLEOTIDE SEQUENCE [LARGE SCALE GENOMIC DNA]</scope>
    <source>
        <strain evidence="2 3">Mercado 3170</strain>
    </source>
</reference>
<evidence type="ECO:0000313" key="2">
    <source>
        <dbReference type="EMBL" id="KAL2037607.1"/>
    </source>
</evidence>
<sequence>MLALTAAGADDKVYDGNRKMAQLGEALIELLLAENAFTAGCSRADVSNKITSAAAKRHREEVAKATGIARFIRCNPRQGGSPPSPVVLSLAVSAIVCACWLDSDRNNAVAREIIWRLGIAIPEQETCLDPRRLPIQQQPPLLTDGQTPSVLSNQQPNCSGGNNGYLTIFREMIADEFQDSSEAREIAESHGAEGLDPTEVMSQELSENVVGWETPGQDVASEIQFDSMFQPTSPSLAKRKTEFYYSNNQDLPFESVTQVDDGHRSHGSHDFRMNEDGNTDTAEPEDIGMHACLDKRQNEHSDCDAGPHQVVARKISLGVSSRPKGVHATTSTPLSRSRKRESFTRPKSGFDPMRAAPKRSGAVGAEKQNITKANSKSKTTGGGPLLKNGTACLEAYTSQYRTRYERLALPCPGDFVDSEKTKHRLASLGLQKHANVLRVFSLTIAGYESVVGLKEILRAYRDPDVGSPQIAREVSNSKRLETIQRLGGKEAYLNLLKKCHIHSLFTDNIDPCCNSNDNFIVSTAKSVATRASGELGNPRYSAESRITKAIMKEVYPEVHTDSTDYSKKYREISGLRRCGRRLDVLVSHFGKGIFGLLPLAQDDSSPGLIGKITDAMISCLRDDEFRNLVCVLDQHEGVLLRDLGNAATQIVDGVFHRTIDASTRFVIETVESEQIMDSPKGSSRLRKLLSRVPTSLQSVAEGLC</sequence>
<protein>
    <submittedName>
        <fullName evidence="2">Uncharacterized protein</fullName>
    </submittedName>
</protein>
<dbReference type="Gene3D" id="1.10.1520.10">
    <property type="entry name" value="Ribonuclease III domain"/>
    <property type="match status" value="1"/>
</dbReference>
<gene>
    <name evidence="2" type="ORF">N7G274_009720</name>
</gene>
<proteinExistence type="predicted"/>
<feature type="region of interest" description="Disordered" evidence="1">
    <location>
        <begin position="320"/>
        <end position="366"/>
    </location>
</feature>
<evidence type="ECO:0000313" key="3">
    <source>
        <dbReference type="Proteomes" id="UP001590950"/>
    </source>
</evidence>
<dbReference type="Proteomes" id="UP001590950">
    <property type="component" value="Unassembled WGS sequence"/>
</dbReference>